<dbReference type="InterPro" id="IPR016084">
    <property type="entry name" value="Haem_Oase-like_multi-hlx"/>
</dbReference>
<evidence type="ECO:0000256" key="2">
    <source>
        <dbReference type="ARBA" id="ARBA00022723"/>
    </source>
</evidence>
<gene>
    <name evidence="7" type="ORF">CZ674_13295</name>
</gene>
<feature type="region of interest" description="Disordered" evidence="6">
    <location>
        <begin position="12"/>
        <end position="31"/>
    </location>
</feature>
<dbReference type="EC" id="1.14.14.18" evidence="7"/>
<sequence length="216" mass="24607">MTDTTTLSARLRAVSFGGHRQPDDDQTDGRYGERYLHGGLTGAQVAAQAALHFFVYEAIEAKLAEHLERDPDFAFAFPELIRLPAIERDLEHWLGADWRSQIEPTPTTKRYVERIQEVGDQPHLFVAHHYTRYLADLSGGQMIAAMHREAYGLSDRKGAEFYDFPEIESIPEFKNEYRAALDAAGFSDEQIRELEDEVRLAYDFNNQAGQELNSVL</sequence>
<dbReference type="GO" id="GO:0006788">
    <property type="term" value="P:heme oxidation"/>
    <property type="evidence" value="ECO:0007669"/>
    <property type="project" value="InterPro"/>
</dbReference>
<dbReference type="EMBL" id="FUHU01000046">
    <property type="protein sequence ID" value="SJM69451.1"/>
    <property type="molecule type" value="Genomic_DNA"/>
</dbReference>
<keyword evidence="8" id="KW-1185">Reference proteome</keyword>
<evidence type="ECO:0000256" key="5">
    <source>
        <dbReference type="PIRSR" id="PIRSR000343-2"/>
    </source>
</evidence>
<dbReference type="InterPro" id="IPR016053">
    <property type="entry name" value="Haem_Oase-like"/>
</dbReference>
<keyword evidence="1 4" id="KW-0349">Heme</keyword>
<dbReference type="GO" id="GO:0046872">
    <property type="term" value="F:metal ion binding"/>
    <property type="evidence" value="ECO:0007669"/>
    <property type="project" value="UniProtKB-KW"/>
</dbReference>
<dbReference type="GO" id="GO:0042167">
    <property type="term" value="P:heme catabolic process"/>
    <property type="evidence" value="ECO:0007669"/>
    <property type="project" value="TreeGrafter"/>
</dbReference>
<protein>
    <submittedName>
        <fullName evidence="7">Heme oxygenase</fullName>
        <ecNumber evidence="7">1.14.14.18</ecNumber>
    </submittedName>
</protein>
<dbReference type="Pfam" id="PF01126">
    <property type="entry name" value="Heme_oxygenase"/>
    <property type="match status" value="1"/>
</dbReference>
<dbReference type="InterPro" id="IPR002051">
    <property type="entry name" value="Haem_Oase"/>
</dbReference>
<evidence type="ECO:0000313" key="8">
    <source>
        <dbReference type="Proteomes" id="UP000195787"/>
    </source>
</evidence>
<proteinExistence type="predicted"/>
<organism evidence="7 8">
    <name type="scientific">Agrococcus casei LMG 22410</name>
    <dbReference type="NCBI Taxonomy" id="1255656"/>
    <lineage>
        <taxon>Bacteria</taxon>
        <taxon>Bacillati</taxon>
        <taxon>Actinomycetota</taxon>
        <taxon>Actinomycetes</taxon>
        <taxon>Micrococcales</taxon>
        <taxon>Microbacteriaceae</taxon>
        <taxon>Agrococcus</taxon>
    </lineage>
</organism>
<dbReference type="GO" id="GO:0004392">
    <property type="term" value="F:heme oxygenase (decyclizing) activity"/>
    <property type="evidence" value="ECO:0007669"/>
    <property type="project" value="UniProtKB-EC"/>
</dbReference>
<keyword evidence="7" id="KW-0560">Oxidoreductase</keyword>
<dbReference type="PANTHER" id="PTHR10720">
    <property type="entry name" value="HEME OXYGENASE"/>
    <property type="match status" value="1"/>
</dbReference>
<feature type="binding site" evidence="4">
    <location>
        <position position="178"/>
    </location>
    <ligand>
        <name>heme b</name>
        <dbReference type="ChEBI" id="CHEBI:60344"/>
    </ligand>
</feature>
<reference evidence="7 8" key="1">
    <citation type="submission" date="2017-02" db="EMBL/GenBank/DDBJ databases">
        <authorList>
            <person name="Peterson S.W."/>
        </authorList>
    </citation>
    <scope>NUCLEOTIDE SEQUENCE [LARGE SCALE GENOMIC DNA]</scope>
    <source>
        <strain evidence="7 8">LMG 22410</strain>
    </source>
</reference>
<dbReference type="AlphaFoldDB" id="A0A1R4GMM8"/>
<dbReference type="Gene3D" id="1.20.910.10">
    <property type="entry name" value="Heme oxygenase-like"/>
    <property type="match status" value="1"/>
</dbReference>
<dbReference type="GO" id="GO:0006979">
    <property type="term" value="P:response to oxidative stress"/>
    <property type="evidence" value="ECO:0007669"/>
    <property type="project" value="TreeGrafter"/>
</dbReference>
<evidence type="ECO:0000256" key="1">
    <source>
        <dbReference type="ARBA" id="ARBA00022617"/>
    </source>
</evidence>
<dbReference type="PIRSF" id="PIRSF000343">
    <property type="entry name" value="Haem_Oase"/>
    <property type="match status" value="1"/>
</dbReference>
<dbReference type="CDD" id="cd19165">
    <property type="entry name" value="HemeO"/>
    <property type="match status" value="1"/>
</dbReference>
<dbReference type="PANTHER" id="PTHR10720:SF0">
    <property type="entry name" value="HEME OXYGENASE"/>
    <property type="match status" value="1"/>
</dbReference>
<dbReference type="PRINTS" id="PR00088">
    <property type="entry name" value="HAEMOXYGNASE"/>
</dbReference>
<evidence type="ECO:0000313" key="7">
    <source>
        <dbReference type="EMBL" id="SJM69451.1"/>
    </source>
</evidence>
<name>A0A1R4GMM8_9MICO</name>
<dbReference type="GeneID" id="303174185"/>
<feature type="binding site" description="axial binding residue" evidence="5">
    <location>
        <position position="19"/>
    </location>
    <ligand>
        <name>heme b</name>
        <dbReference type="ChEBI" id="CHEBI:60344"/>
    </ligand>
    <ligandPart>
        <name>Fe</name>
        <dbReference type="ChEBI" id="CHEBI:18248"/>
    </ligandPart>
</feature>
<evidence type="ECO:0000256" key="6">
    <source>
        <dbReference type="SAM" id="MobiDB-lite"/>
    </source>
</evidence>
<dbReference type="SUPFAM" id="SSF48613">
    <property type="entry name" value="Heme oxygenase-like"/>
    <property type="match status" value="1"/>
</dbReference>
<feature type="compositionally biased region" description="Basic and acidic residues" evidence="6">
    <location>
        <begin position="20"/>
        <end position="31"/>
    </location>
</feature>
<keyword evidence="3 5" id="KW-0408">Iron</keyword>
<feature type="binding site" evidence="4">
    <location>
        <position position="12"/>
    </location>
    <ligand>
        <name>heme b</name>
        <dbReference type="ChEBI" id="CHEBI:60344"/>
    </ligand>
</feature>
<evidence type="ECO:0000256" key="3">
    <source>
        <dbReference type="ARBA" id="ARBA00023004"/>
    </source>
</evidence>
<accession>A0A1R4GMM8</accession>
<evidence type="ECO:0000256" key="4">
    <source>
        <dbReference type="PIRSR" id="PIRSR000343-1"/>
    </source>
</evidence>
<feature type="binding site" evidence="4">
    <location>
        <position position="130"/>
    </location>
    <ligand>
        <name>heme b</name>
        <dbReference type="ChEBI" id="CHEBI:60344"/>
    </ligand>
</feature>
<keyword evidence="2 5" id="KW-0479">Metal-binding</keyword>
<dbReference type="RefSeq" id="WP_086993023.1">
    <property type="nucleotide sequence ID" value="NZ_FUHU01000046.1"/>
</dbReference>
<dbReference type="Proteomes" id="UP000195787">
    <property type="component" value="Unassembled WGS sequence"/>
</dbReference>
<dbReference type="OrthoDB" id="5493802at2"/>
<dbReference type="GO" id="GO:0020037">
    <property type="term" value="F:heme binding"/>
    <property type="evidence" value="ECO:0007669"/>
    <property type="project" value="TreeGrafter"/>
</dbReference>